<dbReference type="InterPro" id="IPR038726">
    <property type="entry name" value="PDDEXK_AddAB-type"/>
</dbReference>
<protein>
    <recommendedName>
        <fullName evidence="1">PD-(D/E)XK endonuclease-like domain-containing protein</fullName>
    </recommendedName>
</protein>
<dbReference type="Pfam" id="PF12705">
    <property type="entry name" value="PDDEXK_1"/>
    <property type="match status" value="1"/>
</dbReference>
<feature type="domain" description="PD-(D/E)XK endonuclease-like" evidence="1">
    <location>
        <begin position="70"/>
        <end position="278"/>
    </location>
</feature>
<proteinExistence type="predicted"/>
<dbReference type="InterPro" id="IPR011604">
    <property type="entry name" value="PDDEXK-like_dom_sf"/>
</dbReference>
<sequence>MLNVHNLPEPLVKALTPQRSKPVPGRIGVTALIDSPLRRLLNMRHFDEIEEDASDSFWALIGKSVHYVIEQSDKNTEIKIQQPVFGATLVGVVDYFKDGHVIDWKTTSVWSAIYSDGKDWEKQLQCYAYLLGLQGHLVKELSVYMILRDWQKREAQKGGNYPSIPFKQISYDLWSKTTVEAFIQERVSLHLNAEKSRPDQASNEIPTHLWCTPTERWKKEDKWAVMKKGQVRAVRLYDSEEAAEAHFDLGIPPAFYIEHRPGEDTRCENYCSLNVWCPYYTGGLV</sequence>
<evidence type="ECO:0000313" key="2">
    <source>
        <dbReference type="EMBL" id="QJA93763.1"/>
    </source>
</evidence>
<gene>
    <name evidence="2" type="ORF">MM415B04120_0011</name>
</gene>
<reference evidence="2" key="1">
    <citation type="submission" date="2020-03" db="EMBL/GenBank/DDBJ databases">
        <title>The deep terrestrial virosphere.</title>
        <authorList>
            <person name="Holmfeldt K."/>
            <person name="Nilsson E."/>
            <person name="Simone D."/>
            <person name="Lopez-Fernandez M."/>
            <person name="Wu X."/>
            <person name="de Brujin I."/>
            <person name="Lundin D."/>
            <person name="Andersson A."/>
            <person name="Bertilsson S."/>
            <person name="Dopson M."/>
        </authorList>
    </citation>
    <scope>NUCLEOTIDE SEQUENCE</scope>
    <source>
        <strain evidence="2">MM415B04120</strain>
    </source>
</reference>
<dbReference type="EMBL" id="MT143175">
    <property type="protein sequence ID" value="QJA93763.1"/>
    <property type="molecule type" value="Genomic_DNA"/>
</dbReference>
<accession>A0A6M3LH53</accession>
<dbReference type="Gene3D" id="3.90.320.10">
    <property type="match status" value="1"/>
</dbReference>
<name>A0A6M3LH53_9ZZZZ</name>
<dbReference type="AlphaFoldDB" id="A0A6M3LH53"/>
<evidence type="ECO:0000259" key="1">
    <source>
        <dbReference type="Pfam" id="PF12705"/>
    </source>
</evidence>
<organism evidence="2">
    <name type="scientific">viral metagenome</name>
    <dbReference type="NCBI Taxonomy" id="1070528"/>
    <lineage>
        <taxon>unclassified sequences</taxon>
        <taxon>metagenomes</taxon>
        <taxon>organismal metagenomes</taxon>
    </lineage>
</organism>